<evidence type="ECO:0000256" key="8">
    <source>
        <dbReference type="SAM" id="SignalP"/>
    </source>
</evidence>
<dbReference type="PANTHER" id="PTHR24305">
    <property type="entry name" value="CYTOCHROME P450"/>
    <property type="match status" value="1"/>
</dbReference>
<dbReference type="InterPro" id="IPR050121">
    <property type="entry name" value="Cytochrome_P450_monoxygenase"/>
</dbReference>
<dbReference type="PRINTS" id="PR00463">
    <property type="entry name" value="EP450I"/>
</dbReference>
<dbReference type="GO" id="GO:0020037">
    <property type="term" value="F:heme binding"/>
    <property type="evidence" value="ECO:0007669"/>
    <property type="project" value="InterPro"/>
</dbReference>
<comment type="cofactor">
    <cofactor evidence="1 5">
        <name>heme</name>
        <dbReference type="ChEBI" id="CHEBI:30413"/>
    </cofactor>
</comment>
<evidence type="ECO:0000256" key="4">
    <source>
        <dbReference type="ARBA" id="ARBA00023004"/>
    </source>
</evidence>
<evidence type="ECO:0000313" key="9">
    <source>
        <dbReference type="EMBL" id="SPO03074.1"/>
    </source>
</evidence>
<dbReference type="InterPro" id="IPR002401">
    <property type="entry name" value="Cyt_P450_E_grp-I"/>
</dbReference>
<dbReference type="InterPro" id="IPR001128">
    <property type="entry name" value="Cyt_P450"/>
</dbReference>
<keyword evidence="6" id="KW-0560">Oxidoreductase</keyword>
<dbReference type="EMBL" id="ONZQ02000007">
    <property type="protein sequence ID" value="SPO03074.1"/>
    <property type="molecule type" value="Genomic_DNA"/>
</dbReference>
<dbReference type="Pfam" id="PF00067">
    <property type="entry name" value="p450"/>
    <property type="match status" value="1"/>
</dbReference>
<keyword evidence="6" id="KW-0503">Monooxygenase</keyword>
<evidence type="ECO:0000313" key="10">
    <source>
        <dbReference type="Proteomes" id="UP001187682"/>
    </source>
</evidence>
<feature type="chain" id="PRO_5041906517" evidence="8">
    <location>
        <begin position="19"/>
        <end position="544"/>
    </location>
</feature>
<gene>
    <name evidence="9" type="ORF">DNG_05755</name>
</gene>
<feature type="binding site" description="axial binding residue" evidence="5">
    <location>
        <position position="484"/>
    </location>
    <ligand>
        <name>heme</name>
        <dbReference type="ChEBI" id="CHEBI:30413"/>
    </ligand>
    <ligandPart>
        <name>Fe</name>
        <dbReference type="ChEBI" id="CHEBI:18248"/>
    </ligandPart>
</feature>
<evidence type="ECO:0000256" key="7">
    <source>
        <dbReference type="SAM" id="MobiDB-lite"/>
    </source>
</evidence>
<proteinExistence type="inferred from homology"/>
<accession>A0AAE8SW03</accession>
<feature type="signal peptide" evidence="8">
    <location>
        <begin position="1"/>
        <end position="18"/>
    </location>
</feature>
<dbReference type="GO" id="GO:0005506">
    <property type="term" value="F:iron ion binding"/>
    <property type="evidence" value="ECO:0007669"/>
    <property type="project" value="InterPro"/>
</dbReference>
<reference evidence="9" key="1">
    <citation type="submission" date="2018-03" db="EMBL/GenBank/DDBJ databases">
        <authorList>
            <person name="Guldener U."/>
        </authorList>
    </citation>
    <scope>NUCLEOTIDE SEQUENCE</scope>
</reference>
<dbReference type="InterPro" id="IPR036396">
    <property type="entry name" value="Cyt_P450_sf"/>
</dbReference>
<name>A0AAE8SW03_9PEZI</name>
<dbReference type="Proteomes" id="UP001187682">
    <property type="component" value="Unassembled WGS sequence"/>
</dbReference>
<keyword evidence="10" id="KW-1185">Reference proteome</keyword>
<dbReference type="PRINTS" id="PR00385">
    <property type="entry name" value="P450"/>
</dbReference>
<evidence type="ECO:0000256" key="2">
    <source>
        <dbReference type="ARBA" id="ARBA00022617"/>
    </source>
</evidence>
<feature type="compositionally biased region" description="Basic and acidic residues" evidence="7">
    <location>
        <begin position="177"/>
        <end position="191"/>
    </location>
</feature>
<dbReference type="GO" id="GO:0004497">
    <property type="term" value="F:monooxygenase activity"/>
    <property type="evidence" value="ECO:0007669"/>
    <property type="project" value="UniProtKB-KW"/>
</dbReference>
<dbReference type="Gene3D" id="1.10.630.10">
    <property type="entry name" value="Cytochrome P450"/>
    <property type="match status" value="1"/>
</dbReference>
<comment type="caution">
    <text evidence="9">The sequence shown here is derived from an EMBL/GenBank/DDBJ whole genome shotgun (WGS) entry which is preliminary data.</text>
</comment>
<evidence type="ECO:0000256" key="6">
    <source>
        <dbReference type="RuleBase" id="RU000461"/>
    </source>
</evidence>
<sequence length="544" mass="61820">MLPPLTTLLALLPALGLGLLTLKHIYDYARDAKGLRRFPGMTPLAPFTNIPYMYHSSRGERYKVVHEAHKRLGPVVRVGPNSLSFSDVRAVRDIYGHGSPVRKDDFYDLLAGTHRHLADVADRDDHSRKRRVLAAAYSQAGLERWEHIVADRVGALVAQYDRLCDEPDYVPTPHTGPELEREREKGKGEKGKGLDGFINHRGWMGIFAQDAITQIGLSADLHMLETGNDLVTVTDLRGRESTFSYRASLWYSHRLQSCLVWSPGWFKRLVRLTSWHSYWAHDRNFTKMCVHLVRRRVERYLAGEELTDFYTHLLEDRKGNANMYPMGELVAEGSVMLNAGSDTTATALTNVLYWLLKNPAALARLRAELDPVLAAGEGEDEDEPVAAYDRIKHLPYLRACLDESLRLTPPNTMNIPRRTPPGGMWIAGHWIPGMTTVHSPTYNVHRDPEAFPDPEAYRPERWLGEGARELQAHFLAFSAGARGCIGRNITYLEQSVVLASLVRRFEFELLREDWVLRQEEAFTCSPGDMPVRIRRRKVPRRGAE</sequence>
<keyword evidence="2 5" id="KW-0349">Heme</keyword>
<dbReference type="GO" id="GO:0016705">
    <property type="term" value="F:oxidoreductase activity, acting on paired donors, with incorporation or reduction of molecular oxygen"/>
    <property type="evidence" value="ECO:0007669"/>
    <property type="project" value="InterPro"/>
</dbReference>
<protein>
    <submittedName>
        <fullName evidence="9">Related to benzoate 4-monooxygenase cytochrome P450</fullName>
    </submittedName>
</protein>
<dbReference type="CDD" id="cd11061">
    <property type="entry name" value="CYP67-like"/>
    <property type="match status" value="1"/>
</dbReference>
<evidence type="ECO:0000256" key="5">
    <source>
        <dbReference type="PIRSR" id="PIRSR602401-1"/>
    </source>
</evidence>
<feature type="region of interest" description="Disordered" evidence="7">
    <location>
        <begin position="169"/>
        <end position="191"/>
    </location>
</feature>
<dbReference type="SUPFAM" id="SSF48264">
    <property type="entry name" value="Cytochrome P450"/>
    <property type="match status" value="1"/>
</dbReference>
<keyword evidence="4 5" id="KW-0408">Iron</keyword>
<dbReference type="PANTHER" id="PTHR24305:SF172">
    <property type="entry name" value="P450, PUTATIVE (EUROFUNG)-RELATED"/>
    <property type="match status" value="1"/>
</dbReference>
<dbReference type="AlphaFoldDB" id="A0AAE8SW03"/>
<organism evidence="9 10">
    <name type="scientific">Cephalotrichum gorgonifer</name>
    <dbReference type="NCBI Taxonomy" id="2041049"/>
    <lineage>
        <taxon>Eukaryota</taxon>
        <taxon>Fungi</taxon>
        <taxon>Dikarya</taxon>
        <taxon>Ascomycota</taxon>
        <taxon>Pezizomycotina</taxon>
        <taxon>Sordariomycetes</taxon>
        <taxon>Hypocreomycetidae</taxon>
        <taxon>Microascales</taxon>
        <taxon>Microascaceae</taxon>
        <taxon>Cephalotrichum</taxon>
    </lineage>
</organism>
<dbReference type="InterPro" id="IPR017972">
    <property type="entry name" value="Cyt_P450_CS"/>
</dbReference>
<keyword evidence="3 5" id="KW-0479">Metal-binding</keyword>
<dbReference type="PROSITE" id="PS00086">
    <property type="entry name" value="CYTOCHROME_P450"/>
    <property type="match status" value="1"/>
</dbReference>
<evidence type="ECO:0000256" key="3">
    <source>
        <dbReference type="ARBA" id="ARBA00022723"/>
    </source>
</evidence>
<comment type="similarity">
    <text evidence="6">Belongs to the cytochrome P450 family.</text>
</comment>
<evidence type="ECO:0000256" key="1">
    <source>
        <dbReference type="ARBA" id="ARBA00001971"/>
    </source>
</evidence>
<keyword evidence="8" id="KW-0732">Signal</keyword>